<sequence>MSAILDRDMAEKAVRITGMAFTGMLGENFLNRNALHVVVLDPSKYFGSCQFEQAVLYEESFEKSRGWERPFDEFARDKALISWRTGMDTHLVQQRFPHLYNEGDITFGGGVSRDGIVVGVSGRPMVF</sequence>
<reference evidence="1 2" key="1">
    <citation type="journal article" date="2015" name="Nature">
        <title>rRNA introns, odd ribosomes, and small enigmatic genomes across a large radiation of phyla.</title>
        <authorList>
            <person name="Brown C.T."/>
            <person name="Hug L.A."/>
            <person name="Thomas B.C."/>
            <person name="Sharon I."/>
            <person name="Castelle C.J."/>
            <person name="Singh A."/>
            <person name="Wilkins M.J."/>
            <person name="Williams K.H."/>
            <person name="Banfield J.F."/>
        </authorList>
    </citation>
    <scope>NUCLEOTIDE SEQUENCE [LARGE SCALE GENOMIC DNA]</scope>
</reference>
<dbReference type="AlphaFoldDB" id="A0A0G1YZF8"/>
<evidence type="ECO:0000313" key="1">
    <source>
        <dbReference type="EMBL" id="KKW20397.1"/>
    </source>
</evidence>
<dbReference type="EMBL" id="LCQQ01000035">
    <property type="protein sequence ID" value="KKW20397.1"/>
    <property type="molecule type" value="Genomic_DNA"/>
</dbReference>
<protein>
    <submittedName>
        <fullName evidence="1">Uncharacterized protein</fullName>
    </submittedName>
</protein>
<dbReference type="Proteomes" id="UP000034201">
    <property type="component" value="Unassembled WGS sequence"/>
</dbReference>
<comment type="caution">
    <text evidence="1">The sequence shown here is derived from an EMBL/GenBank/DDBJ whole genome shotgun (WGS) entry which is preliminary data.</text>
</comment>
<accession>A0A0G1YZF8</accession>
<name>A0A0G1YZF8_9BACT</name>
<organism evidence="1 2">
    <name type="scientific">Candidatus Adlerbacteria bacterium GW2011_GWC1_50_9</name>
    <dbReference type="NCBI Taxonomy" id="1618608"/>
    <lineage>
        <taxon>Bacteria</taxon>
        <taxon>Candidatus Adleribacteriota</taxon>
    </lineage>
</organism>
<gene>
    <name evidence="1" type="ORF">UY61_C0035G0015</name>
</gene>
<proteinExistence type="predicted"/>
<evidence type="ECO:0000313" key="2">
    <source>
        <dbReference type="Proteomes" id="UP000034201"/>
    </source>
</evidence>